<dbReference type="Proteomes" id="UP001460270">
    <property type="component" value="Unassembled WGS sequence"/>
</dbReference>
<reference evidence="3" key="1">
    <citation type="submission" date="2024-04" db="EMBL/GenBank/DDBJ databases">
        <title>Salinicola lusitanus LLJ914,a marine bacterium isolated from the Okinawa Trough.</title>
        <authorList>
            <person name="Li J."/>
        </authorList>
    </citation>
    <scope>NUCLEOTIDE SEQUENCE [LARGE SCALE GENOMIC DNA]</scope>
</reference>
<comment type="caution">
    <text evidence="2">The sequence shown here is derived from an EMBL/GenBank/DDBJ whole genome shotgun (WGS) entry which is preliminary data.</text>
</comment>
<name>A0AAW0QAT5_9GOBI</name>
<feature type="compositionally biased region" description="Polar residues" evidence="1">
    <location>
        <begin position="25"/>
        <end position="37"/>
    </location>
</feature>
<dbReference type="Pfam" id="PF15434">
    <property type="entry name" value="FAM104"/>
    <property type="match status" value="1"/>
</dbReference>
<evidence type="ECO:0000313" key="3">
    <source>
        <dbReference type="Proteomes" id="UP001460270"/>
    </source>
</evidence>
<dbReference type="PANTHER" id="PTHR34763:SF1">
    <property type="entry name" value="PROTEIN FAM104A"/>
    <property type="match status" value="1"/>
</dbReference>
<feature type="region of interest" description="Disordered" evidence="1">
    <location>
        <begin position="1"/>
        <end position="84"/>
    </location>
</feature>
<proteinExistence type="predicted"/>
<keyword evidence="3" id="KW-1185">Reference proteome</keyword>
<protein>
    <submittedName>
        <fullName evidence="2">Uncharacterized protein</fullName>
    </submittedName>
</protein>
<dbReference type="EMBL" id="JBBPFD010000002">
    <property type="protein sequence ID" value="KAK7939786.1"/>
    <property type="molecule type" value="Genomic_DNA"/>
</dbReference>
<dbReference type="PANTHER" id="PTHR34763">
    <property type="entry name" value="PROTEIN FAM104A"/>
    <property type="match status" value="1"/>
</dbReference>
<dbReference type="AlphaFoldDB" id="A0AAW0QAT5"/>
<dbReference type="InterPro" id="IPR029222">
    <property type="entry name" value="VCF1/2-like"/>
</dbReference>
<gene>
    <name evidence="2" type="ORF">WMY93_003112</name>
</gene>
<evidence type="ECO:0000313" key="2">
    <source>
        <dbReference type="EMBL" id="KAK7939786.1"/>
    </source>
</evidence>
<sequence length="226" mass="25022">MLTGNRKRARSGEDVENGHLLPQAKRQSSGHPVSPSQAEMRGIQSETSSSISSPEHLVAGSSSQCAVGPCSPLSSTETSDAGRPSSLVSYQHINRILREAHFQSLQCRGLHRDTNQHTHTFRQWPFTAKDMEDVEVGGDEWLVSVDWRGKREINDPLSILTVHYCSGLAEKKEQEEEPRQPHGTLHQQTTNAAPLTIAKVLVATYYVHTSQSLQDHSSVEHQIQAT</sequence>
<organism evidence="2 3">
    <name type="scientific">Mugilogobius chulae</name>
    <name type="common">yellowstripe goby</name>
    <dbReference type="NCBI Taxonomy" id="88201"/>
    <lineage>
        <taxon>Eukaryota</taxon>
        <taxon>Metazoa</taxon>
        <taxon>Chordata</taxon>
        <taxon>Craniata</taxon>
        <taxon>Vertebrata</taxon>
        <taxon>Euteleostomi</taxon>
        <taxon>Actinopterygii</taxon>
        <taxon>Neopterygii</taxon>
        <taxon>Teleostei</taxon>
        <taxon>Neoteleostei</taxon>
        <taxon>Acanthomorphata</taxon>
        <taxon>Gobiaria</taxon>
        <taxon>Gobiiformes</taxon>
        <taxon>Gobioidei</taxon>
        <taxon>Gobiidae</taxon>
        <taxon>Gobionellinae</taxon>
        <taxon>Mugilogobius</taxon>
    </lineage>
</organism>
<evidence type="ECO:0000256" key="1">
    <source>
        <dbReference type="SAM" id="MobiDB-lite"/>
    </source>
</evidence>
<accession>A0AAW0QAT5</accession>